<organism evidence="2 3">
    <name type="scientific">Geobacter benzoatilyticus</name>
    <dbReference type="NCBI Taxonomy" id="2815309"/>
    <lineage>
        <taxon>Bacteria</taxon>
        <taxon>Pseudomonadati</taxon>
        <taxon>Thermodesulfobacteriota</taxon>
        <taxon>Desulfuromonadia</taxon>
        <taxon>Geobacterales</taxon>
        <taxon>Geobacteraceae</taxon>
        <taxon>Geobacter</taxon>
    </lineage>
</organism>
<evidence type="ECO:0000256" key="1">
    <source>
        <dbReference type="SAM" id="SignalP"/>
    </source>
</evidence>
<evidence type="ECO:0000313" key="3">
    <source>
        <dbReference type="Proteomes" id="UP000663651"/>
    </source>
</evidence>
<feature type="signal peptide" evidence="1">
    <location>
        <begin position="1"/>
        <end position="26"/>
    </location>
</feature>
<dbReference type="Proteomes" id="UP000663651">
    <property type="component" value="Chromosome"/>
</dbReference>
<proteinExistence type="predicted"/>
<keyword evidence="3" id="KW-1185">Reference proteome</keyword>
<accession>A0ABX7Q6G0</accession>
<feature type="chain" id="PRO_5046916768" evidence="1">
    <location>
        <begin position="27"/>
        <end position="103"/>
    </location>
</feature>
<protein>
    <submittedName>
        <fullName evidence="2">Uncharacterized protein</fullName>
    </submittedName>
</protein>
<evidence type="ECO:0000313" key="2">
    <source>
        <dbReference type="EMBL" id="QSV47036.1"/>
    </source>
</evidence>
<sequence length="103" mass="11384">MSRFVKIIPCATLAIMLGIGVAAPWAAERPKGDVPPVAGKNLCLLESEDCPNRKMTIVELIEALRLELSKGEAVYTPSELRTLEGKLGEYELMYERLMFGNSE</sequence>
<dbReference type="EMBL" id="CP071382">
    <property type="protein sequence ID" value="QSV47036.1"/>
    <property type="molecule type" value="Genomic_DNA"/>
</dbReference>
<reference evidence="2 3" key="1">
    <citation type="submission" date="2021-03" db="EMBL/GenBank/DDBJ databases">
        <title>Geobacter metallireducens gen. nov. sp. nov., a microorganism capable of coupling the complete oxidation of organic compounds to the reduction of iron and other metals.</title>
        <authorList>
            <person name="Li Y."/>
        </authorList>
    </citation>
    <scope>NUCLEOTIDE SEQUENCE [LARGE SCALE GENOMIC DNA]</scope>
    <source>
        <strain evidence="2 3">Jerry-YX</strain>
    </source>
</reference>
<gene>
    <name evidence="2" type="ORF">JZM60_07175</name>
</gene>
<name>A0ABX7Q6G0_9BACT</name>
<keyword evidence="1" id="KW-0732">Signal</keyword>